<protein>
    <submittedName>
        <fullName evidence="2">Helix-turn-helix domain-containing protein</fullName>
    </submittedName>
</protein>
<dbReference type="Proteomes" id="UP000712157">
    <property type="component" value="Unassembled WGS sequence"/>
</dbReference>
<dbReference type="InterPro" id="IPR010982">
    <property type="entry name" value="Lambda_DNA-bd_dom_sf"/>
</dbReference>
<evidence type="ECO:0000259" key="1">
    <source>
        <dbReference type="PROSITE" id="PS50943"/>
    </source>
</evidence>
<gene>
    <name evidence="2" type="ORF">KTH89_11300</name>
</gene>
<dbReference type="Gene3D" id="1.10.260.40">
    <property type="entry name" value="lambda repressor-like DNA-binding domains"/>
    <property type="match status" value="1"/>
</dbReference>
<reference evidence="2" key="1">
    <citation type="submission" date="2021-06" db="EMBL/GenBank/DDBJ databases">
        <title>Description of novel taxa of the family Lachnospiraceae.</title>
        <authorList>
            <person name="Chaplin A.V."/>
            <person name="Sokolova S.R."/>
            <person name="Pikina A.P."/>
            <person name="Korzhanova M."/>
            <person name="Belova V."/>
            <person name="Korostin D."/>
            <person name="Efimov B.A."/>
        </authorList>
    </citation>
    <scope>NUCLEOTIDE SEQUENCE</scope>
    <source>
        <strain evidence="2">ASD5720</strain>
    </source>
</reference>
<dbReference type="SMART" id="SM00530">
    <property type="entry name" value="HTH_XRE"/>
    <property type="match status" value="1"/>
</dbReference>
<evidence type="ECO:0000313" key="3">
    <source>
        <dbReference type="Proteomes" id="UP000712157"/>
    </source>
</evidence>
<dbReference type="EMBL" id="JAHQCW010000017">
    <property type="protein sequence ID" value="MBU9737129.1"/>
    <property type="molecule type" value="Genomic_DNA"/>
</dbReference>
<dbReference type="SUPFAM" id="SSF47413">
    <property type="entry name" value="lambda repressor-like DNA-binding domains"/>
    <property type="match status" value="1"/>
</dbReference>
<organism evidence="2 3">
    <name type="scientific">Diplocloster agilis</name>
    <dbReference type="NCBI Taxonomy" id="2850323"/>
    <lineage>
        <taxon>Bacteria</taxon>
        <taxon>Bacillati</taxon>
        <taxon>Bacillota</taxon>
        <taxon>Clostridia</taxon>
        <taxon>Lachnospirales</taxon>
        <taxon>Lachnospiraceae</taxon>
        <taxon>Diplocloster</taxon>
    </lineage>
</organism>
<dbReference type="GeneID" id="78199720"/>
<dbReference type="GO" id="GO:0003677">
    <property type="term" value="F:DNA binding"/>
    <property type="evidence" value="ECO:0007669"/>
    <property type="project" value="InterPro"/>
</dbReference>
<dbReference type="PROSITE" id="PS50943">
    <property type="entry name" value="HTH_CROC1"/>
    <property type="match status" value="1"/>
</dbReference>
<feature type="domain" description="HTH cro/C1-type" evidence="1">
    <location>
        <begin position="7"/>
        <end position="65"/>
    </location>
</feature>
<accession>A0A949JYV9</accession>
<dbReference type="InterPro" id="IPR001387">
    <property type="entry name" value="Cro/C1-type_HTH"/>
</dbReference>
<dbReference type="RefSeq" id="WP_016412723.1">
    <property type="nucleotide sequence ID" value="NZ_JAHQCW010000017.1"/>
</dbReference>
<name>A0A949JYV9_9FIRM</name>
<comment type="caution">
    <text evidence="2">The sequence shown here is derived from an EMBL/GenBank/DDBJ whole genome shotgun (WGS) entry which is preliminary data.</text>
</comment>
<dbReference type="CDD" id="cd00093">
    <property type="entry name" value="HTH_XRE"/>
    <property type="match status" value="1"/>
</dbReference>
<dbReference type="AlphaFoldDB" id="A0A949JYV9"/>
<sequence length="177" mass="20417">MAIGERIRFFRNMKGITQKYLGMVVGFPERSADVRMAQYETGSRTPKADLTKTLADFFDISPDALTVPDIDTDIGLMHTLFALEDIRGLTIGEIDGEVCLRLDKSKGKTYTNMLDMLSAWAEQAKKLEAGEITREDYDRWRYNYPKYDTTHRWAKVPSKELSDFLVEAFRDRLDIDE</sequence>
<keyword evidence="3" id="KW-1185">Reference proteome</keyword>
<evidence type="ECO:0000313" key="2">
    <source>
        <dbReference type="EMBL" id="MBU9737129.1"/>
    </source>
</evidence>
<proteinExistence type="predicted"/>